<sequence length="553" mass="60784">MESGTMSDSFSQWFRSFASCCGARQKQPKRPGDKKGGNRNVVVTRGYAAMRDHHDPVPKGPARTIHEVDKVDEIDEVDERPPPKRRRPASRRDSAAKAWFGRSSTSVRRLQISEPTNFRHVRSESFQLPECQPPPRPAPPRPARSRPRSFRPIELSIYQPHNRLSAILPHLESAIAEPPPARLAETRSEPEPRERVRSAMSFHLPRNHSRHGSTASESAPPKIPPKSRARAYTAPSAAPGTERIVERIASAILEKERLQAEIDRVVERQSIYLGRPLTGYDMRMFPRGACAGPGLTAAGWEPMPSIPAVPAAALSFAERLSAERPRTAPSRSRSAPEPDPIQELPELADAGEEAQPRTLASPCELYASPTAYESLRISPVAAPAATDLDLPLAPPLPLVLRPPLRKKKSFSRVSSWLFHPDEAVSSSHLSTTAAIVTTSPRPVREADGFYQCLAPPEGLPRTSMETSSSVYTWETRETDDDDDDDDDLESKTVPTTTAWSPEQTPKQGSRDTTPVIEVDKAGLEEDMAAGPVMVRAAVTEPIDHRPLSVGVAI</sequence>
<keyword evidence="4" id="KW-1185">Reference proteome</keyword>
<feature type="region of interest" description="Disordered" evidence="2">
    <location>
        <begin position="456"/>
        <end position="516"/>
    </location>
</feature>
<evidence type="ECO:0000256" key="1">
    <source>
        <dbReference type="SAM" id="Coils"/>
    </source>
</evidence>
<feature type="coiled-coil region" evidence="1">
    <location>
        <begin position="241"/>
        <end position="268"/>
    </location>
</feature>
<feature type="compositionally biased region" description="Polar residues" evidence="2">
    <location>
        <begin position="492"/>
        <end position="512"/>
    </location>
</feature>
<dbReference type="GeneID" id="98125328"/>
<feature type="region of interest" description="Disordered" evidence="2">
    <location>
        <begin position="22"/>
        <end position="147"/>
    </location>
</feature>
<evidence type="ECO:0000313" key="4">
    <source>
        <dbReference type="Proteomes" id="UP001600064"/>
    </source>
</evidence>
<protein>
    <submittedName>
        <fullName evidence="3">Uncharacterized protein</fullName>
    </submittedName>
</protein>
<organism evidence="3 4">
    <name type="scientific">Remersonia thermophila</name>
    <dbReference type="NCBI Taxonomy" id="72144"/>
    <lineage>
        <taxon>Eukaryota</taxon>
        <taxon>Fungi</taxon>
        <taxon>Dikarya</taxon>
        <taxon>Ascomycota</taxon>
        <taxon>Pezizomycotina</taxon>
        <taxon>Sordariomycetes</taxon>
        <taxon>Sordariomycetidae</taxon>
        <taxon>Sordariales</taxon>
        <taxon>Sordariales incertae sedis</taxon>
        <taxon>Remersonia</taxon>
    </lineage>
</organism>
<feature type="region of interest" description="Disordered" evidence="2">
    <location>
        <begin position="320"/>
        <end position="342"/>
    </location>
</feature>
<feature type="compositionally biased region" description="Acidic residues" evidence="2">
    <location>
        <begin position="477"/>
        <end position="488"/>
    </location>
</feature>
<feature type="compositionally biased region" description="Basic and acidic residues" evidence="2">
    <location>
        <begin position="184"/>
        <end position="196"/>
    </location>
</feature>
<gene>
    <name evidence="3" type="ORF">VTJ83DRAFT_4219</name>
</gene>
<feature type="region of interest" description="Disordered" evidence="2">
    <location>
        <begin position="202"/>
        <end position="238"/>
    </location>
</feature>
<feature type="compositionally biased region" description="Polar residues" evidence="2">
    <location>
        <begin position="102"/>
        <end position="116"/>
    </location>
</feature>
<feature type="region of interest" description="Disordered" evidence="2">
    <location>
        <begin position="177"/>
        <end position="196"/>
    </location>
</feature>
<name>A0ABR4DBH4_9PEZI</name>
<proteinExistence type="predicted"/>
<dbReference type="EMBL" id="JAZGUE010000004">
    <property type="protein sequence ID" value="KAL2266942.1"/>
    <property type="molecule type" value="Genomic_DNA"/>
</dbReference>
<dbReference type="RefSeq" id="XP_070865669.1">
    <property type="nucleotide sequence ID" value="XM_071010684.1"/>
</dbReference>
<keyword evidence="1" id="KW-0175">Coiled coil</keyword>
<evidence type="ECO:0000313" key="3">
    <source>
        <dbReference type="EMBL" id="KAL2266942.1"/>
    </source>
</evidence>
<evidence type="ECO:0000256" key="2">
    <source>
        <dbReference type="SAM" id="MobiDB-lite"/>
    </source>
</evidence>
<feature type="compositionally biased region" description="Pro residues" evidence="2">
    <location>
        <begin position="131"/>
        <end position="142"/>
    </location>
</feature>
<feature type="compositionally biased region" description="Polar residues" evidence="2">
    <location>
        <begin position="463"/>
        <end position="472"/>
    </location>
</feature>
<comment type="caution">
    <text evidence="3">The sequence shown here is derived from an EMBL/GenBank/DDBJ whole genome shotgun (WGS) entry which is preliminary data.</text>
</comment>
<dbReference type="Proteomes" id="UP001600064">
    <property type="component" value="Unassembled WGS sequence"/>
</dbReference>
<reference evidence="3 4" key="1">
    <citation type="journal article" date="2024" name="Commun. Biol.">
        <title>Comparative genomic analysis of thermophilic fungi reveals convergent evolutionary adaptations and gene losses.</title>
        <authorList>
            <person name="Steindorff A.S."/>
            <person name="Aguilar-Pontes M.V."/>
            <person name="Robinson A.J."/>
            <person name="Andreopoulos B."/>
            <person name="LaButti K."/>
            <person name="Kuo A."/>
            <person name="Mondo S."/>
            <person name="Riley R."/>
            <person name="Otillar R."/>
            <person name="Haridas S."/>
            <person name="Lipzen A."/>
            <person name="Grimwood J."/>
            <person name="Schmutz J."/>
            <person name="Clum A."/>
            <person name="Reid I.D."/>
            <person name="Moisan M.C."/>
            <person name="Butler G."/>
            <person name="Nguyen T.T.M."/>
            <person name="Dewar K."/>
            <person name="Conant G."/>
            <person name="Drula E."/>
            <person name="Henrissat B."/>
            <person name="Hansel C."/>
            <person name="Singer S."/>
            <person name="Hutchinson M.I."/>
            <person name="de Vries R.P."/>
            <person name="Natvig D.O."/>
            <person name="Powell A.J."/>
            <person name="Tsang A."/>
            <person name="Grigoriev I.V."/>
        </authorList>
    </citation>
    <scope>NUCLEOTIDE SEQUENCE [LARGE SCALE GENOMIC DNA]</scope>
    <source>
        <strain evidence="3 4">ATCC 22073</strain>
    </source>
</reference>
<accession>A0ABR4DBH4</accession>